<dbReference type="SMART" id="SM00458">
    <property type="entry name" value="RICIN"/>
    <property type="match status" value="1"/>
</dbReference>
<dbReference type="InterPro" id="IPR000772">
    <property type="entry name" value="Ricin_B_lectin"/>
</dbReference>
<dbReference type="AlphaFoldDB" id="A0A8H5EW85"/>
<protein>
    <recommendedName>
        <fullName evidence="2">Ricin B lectin domain-containing protein</fullName>
    </recommendedName>
</protein>
<sequence length="182" mass="19508">MPSFKFTYTMLLAVFTTLVSAQTPPGNGTVPVDGPVPGNGTLPGTVINFNGNTTKALGISTKSELQNGTPVIITNATPDGTTQRWIINHGPTKVKLVLNSSREFCLSSGGDFVIDGVLVGVDECFDNVAHQEWTYTDDNRLVVKGKTFCLDLPDGNTTEGRNLQLWTCFAGNTNQIWTVPSA</sequence>
<evidence type="ECO:0000313" key="3">
    <source>
        <dbReference type="EMBL" id="KAF5314652.1"/>
    </source>
</evidence>
<evidence type="ECO:0000256" key="1">
    <source>
        <dbReference type="SAM" id="SignalP"/>
    </source>
</evidence>
<keyword evidence="4" id="KW-1185">Reference proteome</keyword>
<dbReference type="Gene3D" id="2.80.10.50">
    <property type="match status" value="1"/>
</dbReference>
<name>A0A8H5EW85_9AGAR</name>
<dbReference type="SUPFAM" id="SSF50370">
    <property type="entry name" value="Ricin B-like lectins"/>
    <property type="match status" value="1"/>
</dbReference>
<feature type="chain" id="PRO_5034470392" description="Ricin B lectin domain-containing protein" evidence="1">
    <location>
        <begin position="22"/>
        <end position="182"/>
    </location>
</feature>
<dbReference type="Pfam" id="PF00652">
    <property type="entry name" value="Ricin_B_lectin"/>
    <property type="match status" value="1"/>
</dbReference>
<accession>A0A8H5EW85</accession>
<evidence type="ECO:0000259" key="2">
    <source>
        <dbReference type="SMART" id="SM00458"/>
    </source>
</evidence>
<reference evidence="3 4" key="1">
    <citation type="journal article" date="2020" name="ISME J.">
        <title>Uncovering the hidden diversity of litter-decomposition mechanisms in mushroom-forming fungi.</title>
        <authorList>
            <person name="Floudas D."/>
            <person name="Bentzer J."/>
            <person name="Ahren D."/>
            <person name="Johansson T."/>
            <person name="Persson P."/>
            <person name="Tunlid A."/>
        </authorList>
    </citation>
    <scope>NUCLEOTIDE SEQUENCE [LARGE SCALE GENOMIC DNA]</scope>
    <source>
        <strain evidence="3 4">CBS 175.51</strain>
    </source>
</reference>
<dbReference type="OrthoDB" id="6770063at2759"/>
<organism evidence="3 4">
    <name type="scientific">Ephemerocybe angulata</name>
    <dbReference type="NCBI Taxonomy" id="980116"/>
    <lineage>
        <taxon>Eukaryota</taxon>
        <taxon>Fungi</taxon>
        <taxon>Dikarya</taxon>
        <taxon>Basidiomycota</taxon>
        <taxon>Agaricomycotina</taxon>
        <taxon>Agaricomycetes</taxon>
        <taxon>Agaricomycetidae</taxon>
        <taxon>Agaricales</taxon>
        <taxon>Agaricineae</taxon>
        <taxon>Psathyrellaceae</taxon>
        <taxon>Ephemerocybe</taxon>
    </lineage>
</organism>
<dbReference type="InterPro" id="IPR035992">
    <property type="entry name" value="Ricin_B-like_lectins"/>
</dbReference>
<proteinExistence type="predicted"/>
<dbReference type="Proteomes" id="UP000541558">
    <property type="component" value="Unassembled WGS sequence"/>
</dbReference>
<dbReference type="EMBL" id="JAACJK010000221">
    <property type="protein sequence ID" value="KAF5314652.1"/>
    <property type="molecule type" value="Genomic_DNA"/>
</dbReference>
<feature type="domain" description="Ricin B lectin" evidence="2">
    <location>
        <begin position="43"/>
        <end position="180"/>
    </location>
</feature>
<gene>
    <name evidence="3" type="ORF">D9611_007088</name>
</gene>
<keyword evidence="1" id="KW-0732">Signal</keyword>
<dbReference type="CDD" id="cd00161">
    <property type="entry name" value="beta-trefoil_Ricin-like"/>
    <property type="match status" value="1"/>
</dbReference>
<dbReference type="PROSITE" id="PS50231">
    <property type="entry name" value="RICIN_B_LECTIN"/>
    <property type="match status" value="1"/>
</dbReference>
<comment type="caution">
    <text evidence="3">The sequence shown here is derived from an EMBL/GenBank/DDBJ whole genome shotgun (WGS) entry which is preliminary data.</text>
</comment>
<evidence type="ECO:0000313" key="4">
    <source>
        <dbReference type="Proteomes" id="UP000541558"/>
    </source>
</evidence>
<feature type="signal peptide" evidence="1">
    <location>
        <begin position="1"/>
        <end position="21"/>
    </location>
</feature>